<sequence>MSKELLEQAAKEDKMMFQDPGVIEFTIEYEDIHKSLSFLNVTLTRSLSFNIILNAYQKDIASDRPLHHKSNHPFKFKQNGVLQFIKRKLLATHSGFLEHTLQKAYRILRVNDYPPFYIEDSRTKAPGYRNSIINNITDQSRLIKHDEMVDRIVTKKPPKRMLQDEREYIITKIDNDNYWNEEELDKYTIDSKKKTRDNITQQEKNVFEGMTVDTNINTHYRKPQRWLSIPDLGQKSYTIQNIPNSNKRKNNISFYIFLSYI</sequence>
<dbReference type="AlphaFoldDB" id="A0A7R8UCN8"/>
<dbReference type="Pfam" id="PF26215">
    <property type="entry name" value="HTH_animal"/>
    <property type="match status" value="1"/>
</dbReference>
<evidence type="ECO:0000259" key="1">
    <source>
        <dbReference type="Pfam" id="PF26215"/>
    </source>
</evidence>
<name>A0A7R8UCN8_HERIL</name>
<dbReference type="InParanoid" id="A0A7R8UCN8"/>
<evidence type="ECO:0000313" key="2">
    <source>
        <dbReference type="EMBL" id="CAD7078335.1"/>
    </source>
</evidence>
<dbReference type="EMBL" id="LR899009">
    <property type="protein sequence ID" value="CAD7078335.1"/>
    <property type="molecule type" value="Genomic_DNA"/>
</dbReference>
<gene>
    <name evidence="2" type="ORF">HERILL_LOCUS1607</name>
</gene>
<evidence type="ECO:0000313" key="3">
    <source>
        <dbReference type="Proteomes" id="UP000594454"/>
    </source>
</evidence>
<dbReference type="Proteomes" id="UP000594454">
    <property type="component" value="Chromosome 1"/>
</dbReference>
<dbReference type="InterPro" id="IPR058912">
    <property type="entry name" value="HTH_animal"/>
</dbReference>
<keyword evidence="3" id="KW-1185">Reference proteome</keyword>
<protein>
    <recommendedName>
        <fullName evidence="1">Helix-turn-helix domain-containing protein</fullName>
    </recommendedName>
</protein>
<proteinExistence type="predicted"/>
<reference evidence="2 3" key="1">
    <citation type="submission" date="2020-11" db="EMBL/GenBank/DDBJ databases">
        <authorList>
            <person name="Wallbank WR R."/>
            <person name="Pardo Diaz C."/>
            <person name="Kozak K."/>
            <person name="Martin S."/>
            <person name="Jiggins C."/>
            <person name="Moest M."/>
            <person name="Warren A I."/>
            <person name="Generalovic N T."/>
            <person name="Byers J.R.P. K."/>
            <person name="Montejo-Kovacevich G."/>
            <person name="Yen C E."/>
        </authorList>
    </citation>
    <scope>NUCLEOTIDE SEQUENCE [LARGE SCALE GENOMIC DNA]</scope>
</reference>
<feature type="domain" description="Helix-turn-helix" evidence="1">
    <location>
        <begin position="66"/>
        <end position="121"/>
    </location>
</feature>
<organism evidence="2 3">
    <name type="scientific">Hermetia illucens</name>
    <name type="common">Black soldier fly</name>
    <dbReference type="NCBI Taxonomy" id="343691"/>
    <lineage>
        <taxon>Eukaryota</taxon>
        <taxon>Metazoa</taxon>
        <taxon>Ecdysozoa</taxon>
        <taxon>Arthropoda</taxon>
        <taxon>Hexapoda</taxon>
        <taxon>Insecta</taxon>
        <taxon>Pterygota</taxon>
        <taxon>Neoptera</taxon>
        <taxon>Endopterygota</taxon>
        <taxon>Diptera</taxon>
        <taxon>Brachycera</taxon>
        <taxon>Stratiomyomorpha</taxon>
        <taxon>Stratiomyidae</taxon>
        <taxon>Hermetiinae</taxon>
        <taxon>Hermetia</taxon>
    </lineage>
</organism>
<accession>A0A7R8UCN8</accession>